<dbReference type="KEGG" id="cic:CICLE_v10013500mg"/>
<dbReference type="Proteomes" id="UP000030687">
    <property type="component" value="Unassembled WGS sequence"/>
</dbReference>
<organism evidence="1 2">
    <name type="scientific">Citrus clementina</name>
    <name type="common">Clementine</name>
    <name type="synonym">Citrus deliciosa x Citrus sinensis</name>
    <dbReference type="NCBI Taxonomy" id="85681"/>
    <lineage>
        <taxon>Eukaryota</taxon>
        <taxon>Viridiplantae</taxon>
        <taxon>Streptophyta</taxon>
        <taxon>Embryophyta</taxon>
        <taxon>Tracheophyta</taxon>
        <taxon>Spermatophyta</taxon>
        <taxon>Magnoliopsida</taxon>
        <taxon>eudicotyledons</taxon>
        <taxon>Gunneridae</taxon>
        <taxon>Pentapetalae</taxon>
        <taxon>rosids</taxon>
        <taxon>malvids</taxon>
        <taxon>Sapindales</taxon>
        <taxon>Rutaceae</taxon>
        <taxon>Aurantioideae</taxon>
        <taxon>Citrus</taxon>
    </lineage>
</organism>
<accession>V4SLY7</accession>
<reference evidence="1 2" key="1">
    <citation type="submission" date="2013-10" db="EMBL/GenBank/DDBJ databases">
        <authorList>
            <consortium name="International Citrus Genome Consortium"/>
            <person name="Jenkins J."/>
            <person name="Schmutz J."/>
            <person name="Prochnik S."/>
            <person name="Rokhsar D."/>
            <person name="Gmitter F."/>
            <person name="Ollitrault P."/>
            <person name="Machado M."/>
            <person name="Talon M."/>
            <person name="Wincker P."/>
            <person name="Jaillon O."/>
            <person name="Morgante M."/>
        </authorList>
    </citation>
    <scope>NUCLEOTIDE SEQUENCE</scope>
    <source>
        <strain evidence="2">cv. Clemenules</strain>
    </source>
</reference>
<keyword evidence="2" id="KW-1185">Reference proteome</keyword>
<dbReference type="EMBL" id="KI536861">
    <property type="protein sequence ID" value="ESR41647.1"/>
    <property type="molecule type" value="Genomic_DNA"/>
</dbReference>
<proteinExistence type="predicted"/>
<protein>
    <submittedName>
        <fullName evidence="1">Uncharacterized protein</fullName>
    </submittedName>
</protein>
<evidence type="ECO:0000313" key="2">
    <source>
        <dbReference type="Proteomes" id="UP000030687"/>
    </source>
</evidence>
<dbReference type="InParanoid" id="V4SLY7"/>
<dbReference type="Gramene" id="ESR41647">
    <property type="protein sequence ID" value="ESR41647"/>
    <property type="gene ID" value="CICLE_v10013500mg"/>
</dbReference>
<gene>
    <name evidence="1" type="ORF">CICLE_v10013500mg</name>
</gene>
<sequence length="32" mass="3767">MDNNSGKQGEPSQEDDYILLNPYHLVERNCWT</sequence>
<dbReference type="AlphaFoldDB" id="V4SLY7"/>
<evidence type="ECO:0000313" key="1">
    <source>
        <dbReference type="EMBL" id="ESR41647.1"/>
    </source>
</evidence>
<name>V4SLY7_CITCL</name>